<dbReference type="EMBL" id="CP119958">
    <property type="protein sequence ID" value="WFD37910.1"/>
    <property type="molecule type" value="Genomic_DNA"/>
</dbReference>
<dbReference type="Proteomes" id="UP001217754">
    <property type="component" value="Chromosome 1"/>
</dbReference>
<protein>
    <recommendedName>
        <fullName evidence="4">Protein PBN1</fullName>
    </recommendedName>
</protein>
<name>A0AAF0EZG7_9BASI</name>
<dbReference type="GO" id="GO:0006506">
    <property type="term" value="P:GPI anchor biosynthetic process"/>
    <property type="evidence" value="ECO:0007669"/>
    <property type="project" value="InterPro"/>
</dbReference>
<keyword evidence="1" id="KW-0472">Membrane</keyword>
<evidence type="ECO:0008006" key="4">
    <source>
        <dbReference type="Google" id="ProtNLM"/>
    </source>
</evidence>
<evidence type="ECO:0000313" key="3">
    <source>
        <dbReference type="Proteomes" id="UP001217754"/>
    </source>
</evidence>
<proteinExistence type="predicted"/>
<dbReference type="AlphaFoldDB" id="A0AAF0EZG7"/>
<feature type="transmembrane region" description="Helical" evidence="1">
    <location>
        <begin position="282"/>
        <end position="303"/>
    </location>
</feature>
<reference evidence="2" key="1">
    <citation type="submission" date="2023-03" db="EMBL/GenBank/DDBJ databases">
        <title>Mating type loci evolution in Malassezia.</title>
        <authorList>
            <person name="Coelho M.A."/>
        </authorList>
    </citation>
    <scope>NUCLEOTIDE SEQUENCE</scope>
    <source>
        <strain evidence="2">CBS 9431</strain>
    </source>
</reference>
<keyword evidence="3" id="KW-1185">Reference proteome</keyword>
<dbReference type="GeneID" id="85224506"/>
<dbReference type="RefSeq" id="XP_060120807.1">
    <property type="nucleotide sequence ID" value="XM_060264824.1"/>
</dbReference>
<gene>
    <name evidence="2" type="ORF">MJAP1_000857</name>
</gene>
<dbReference type="InterPro" id="IPR040039">
    <property type="entry name" value="PIGX"/>
</dbReference>
<evidence type="ECO:0000256" key="1">
    <source>
        <dbReference type="SAM" id="Phobius"/>
    </source>
</evidence>
<sequence length="312" mass="34309">MDHRARFGFLQRRSYAPQLSVDIPAEIARQTKCTVFTLIPLPPALLYDPFTARIERSEAVSDAQFLGHLELEKAVGWAGEGAYEDEVRRTWWERNDFQDPDLAPPAARLESCHGKACEHTALLLELDPATNTAELDVHLNVPLHVRYHAAQARDADVLPADPPAAHDGSAWGRATHALAHAQHRWQQFTDSYLARWTHTQYEHVPLLANNAGPVVFASCSEPPDPMIWEETAPAQLLHGEHAHLLAELNGALATQTSPLYTPIAASYTDEPTSAEVPIGNAALYPAVLLMTLLAVLFATRAVVKSVRHAASV</sequence>
<dbReference type="PANTHER" id="PTHR28650">
    <property type="entry name" value="PHOSPHATIDYLINOSITOL-GLYCAN BIOSYNTHESIS CLASS X PROTEIN"/>
    <property type="match status" value="1"/>
</dbReference>
<keyword evidence="1" id="KW-1133">Transmembrane helix</keyword>
<dbReference type="GO" id="GO:0016020">
    <property type="term" value="C:membrane"/>
    <property type="evidence" value="ECO:0007669"/>
    <property type="project" value="GOC"/>
</dbReference>
<dbReference type="PANTHER" id="PTHR28650:SF1">
    <property type="entry name" value="PHOSPHATIDYLINOSITOL-GLYCAN BIOSYNTHESIS CLASS X PROTEIN"/>
    <property type="match status" value="1"/>
</dbReference>
<keyword evidence="1" id="KW-0812">Transmembrane</keyword>
<evidence type="ECO:0000313" key="2">
    <source>
        <dbReference type="EMBL" id="WFD37910.1"/>
    </source>
</evidence>
<organism evidence="2 3">
    <name type="scientific">Malassezia japonica</name>
    <dbReference type="NCBI Taxonomy" id="223818"/>
    <lineage>
        <taxon>Eukaryota</taxon>
        <taxon>Fungi</taxon>
        <taxon>Dikarya</taxon>
        <taxon>Basidiomycota</taxon>
        <taxon>Ustilaginomycotina</taxon>
        <taxon>Malasseziomycetes</taxon>
        <taxon>Malasseziales</taxon>
        <taxon>Malasseziaceae</taxon>
        <taxon>Malassezia</taxon>
    </lineage>
</organism>
<accession>A0AAF0EZG7</accession>